<dbReference type="EMBL" id="JRKL02007220">
    <property type="protein sequence ID" value="KAF3947979.1"/>
    <property type="molecule type" value="Genomic_DNA"/>
</dbReference>
<sequence>MVSLFCDSFLIRKGEMGMKQAIKSIDAFPRAEDHLLQKTQSGAL</sequence>
<gene>
    <name evidence="1" type="ORF">CMV_025965</name>
</gene>
<comment type="caution">
    <text evidence="1">The sequence shown here is derived from an EMBL/GenBank/DDBJ whole genome shotgun (WGS) entry which is preliminary data.</text>
</comment>
<accession>A0A8J4QIV3</accession>
<dbReference type="Proteomes" id="UP000737018">
    <property type="component" value="Unassembled WGS sequence"/>
</dbReference>
<evidence type="ECO:0000313" key="1">
    <source>
        <dbReference type="EMBL" id="KAF3947979.1"/>
    </source>
</evidence>
<proteinExistence type="predicted"/>
<dbReference type="OrthoDB" id="2015851at2759"/>
<keyword evidence="2" id="KW-1185">Reference proteome</keyword>
<feature type="non-terminal residue" evidence="1">
    <location>
        <position position="1"/>
    </location>
</feature>
<dbReference type="AlphaFoldDB" id="A0A8J4QIV3"/>
<evidence type="ECO:0000313" key="2">
    <source>
        <dbReference type="Proteomes" id="UP000737018"/>
    </source>
</evidence>
<reference evidence="1" key="1">
    <citation type="submission" date="2020-03" db="EMBL/GenBank/DDBJ databases">
        <title>Castanea mollissima Vanexum genome sequencing.</title>
        <authorList>
            <person name="Staton M."/>
        </authorList>
    </citation>
    <scope>NUCLEOTIDE SEQUENCE</scope>
    <source>
        <tissue evidence="1">Leaf</tissue>
    </source>
</reference>
<organism evidence="1 2">
    <name type="scientific">Castanea mollissima</name>
    <name type="common">Chinese chestnut</name>
    <dbReference type="NCBI Taxonomy" id="60419"/>
    <lineage>
        <taxon>Eukaryota</taxon>
        <taxon>Viridiplantae</taxon>
        <taxon>Streptophyta</taxon>
        <taxon>Embryophyta</taxon>
        <taxon>Tracheophyta</taxon>
        <taxon>Spermatophyta</taxon>
        <taxon>Magnoliopsida</taxon>
        <taxon>eudicotyledons</taxon>
        <taxon>Gunneridae</taxon>
        <taxon>Pentapetalae</taxon>
        <taxon>rosids</taxon>
        <taxon>fabids</taxon>
        <taxon>Fagales</taxon>
        <taxon>Fagaceae</taxon>
        <taxon>Castanea</taxon>
    </lineage>
</organism>
<protein>
    <submittedName>
        <fullName evidence="1">Uncharacterized protein</fullName>
    </submittedName>
</protein>
<name>A0A8J4QIV3_9ROSI</name>